<feature type="domain" description="HTH arsR-type" evidence="4">
    <location>
        <begin position="1"/>
        <end position="95"/>
    </location>
</feature>
<dbReference type="PANTHER" id="PTHR43132:SF2">
    <property type="entry name" value="ARSENICAL RESISTANCE OPERON REPRESSOR ARSR-RELATED"/>
    <property type="match status" value="1"/>
</dbReference>
<dbReference type="Gene3D" id="1.10.10.10">
    <property type="entry name" value="Winged helix-like DNA-binding domain superfamily/Winged helix DNA-binding domain"/>
    <property type="match status" value="1"/>
</dbReference>
<dbReference type="InterPro" id="IPR001845">
    <property type="entry name" value="HTH_ArsR_DNA-bd_dom"/>
</dbReference>
<gene>
    <name evidence="5" type="ORF">G4Z14_02685</name>
</gene>
<dbReference type="CDD" id="cd00090">
    <property type="entry name" value="HTH_ARSR"/>
    <property type="match status" value="1"/>
</dbReference>
<dbReference type="EMBL" id="JAAIVJ010000001">
    <property type="protein sequence ID" value="NEY89189.1"/>
    <property type="molecule type" value="Genomic_DNA"/>
</dbReference>
<dbReference type="SMART" id="SM00418">
    <property type="entry name" value="HTH_ARSR"/>
    <property type="match status" value="1"/>
</dbReference>
<accession>A0A6M0QP37</accession>
<keyword evidence="3" id="KW-0804">Transcription</keyword>
<dbReference type="AlphaFoldDB" id="A0A6M0QP37"/>
<reference evidence="5 6" key="1">
    <citation type="submission" date="2020-02" db="EMBL/GenBank/DDBJ databases">
        <authorList>
            <person name="Chen W.-M."/>
        </authorList>
    </citation>
    <scope>NUCLEOTIDE SEQUENCE [LARGE SCALE GENOMIC DNA]</scope>
    <source>
        <strain evidence="5 6">KMS-5</strain>
    </source>
</reference>
<name>A0A6M0QP37_9RHOB</name>
<dbReference type="PANTHER" id="PTHR43132">
    <property type="entry name" value="ARSENICAL RESISTANCE OPERON REPRESSOR ARSR-RELATED"/>
    <property type="match status" value="1"/>
</dbReference>
<keyword evidence="2" id="KW-0238">DNA-binding</keyword>
<dbReference type="InterPro" id="IPR011991">
    <property type="entry name" value="ArsR-like_HTH"/>
</dbReference>
<dbReference type="RefSeq" id="WP_164623196.1">
    <property type="nucleotide sequence ID" value="NZ_JAAIVJ010000001.1"/>
</dbReference>
<dbReference type="PRINTS" id="PR00778">
    <property type="entry name" value="HTHARSR"/>
</dbReference>
<comment type="caution">
    <text evidence="5">The sequence shown here is derived from an EMBL/GenBank/DDBJ whole genome shotgun (WGS) entry which is preliminary data.</text>
</comment>
<proteinExistence type="predicted"/>
<dbReference type="InterPro" id="IPR036388">
    <property type="entry name" value="WH-like_DNA-bd_sf"/>
</dbReference>
<organism evidence="5 6">
    <name type="scientific">Tabrizicola oligotrophica</name>
    <dbReference type="NCBI Taxonomy" id="2710650"/>
    <lineage>
        <taxon>Bacteria</taxon>
        <taxon>Pseudomonadati</taxon>
        <taxon>Pseudomonadota</taxon>
        <taxon>Alphaproteobacteria</taxon>
        <taxon>Rhodobacterales</taxon>
        <taxon>Paracoccaceae</taxon>
        <taxon>Tabrizicola</taxon>
    </lineage>
</organism>
<evidence type="ECO:0000313" key="5">
    <source>
        <dbReference type="EMBL" id="NEY89189.1"/>
    </source>
</evidence>
<dbReference type="SUPFAM" id="SSF46785">
    <property type="entry name" value="Winged helix' DNA-binding domain"/>
    <property type="match status" value="1"/>
</dbReference>
<dbReference type="InterPro" id="IPR051011">
    <property type="entry name" value="Metal_resp_trans_reg"/>
</dbReference>
<dbReference type="InterPro" id="IPR036390">
    <property type="entry name" value="WH_DNA-bd_sf"/>
</dbReference>
<dbReference type="NCBIfam" id="NF033788">
    <property type="entry name" value="HTH_metalloreg"/>
    <property type="match status" value="1"/>
</dbReference>
<evidence type="ECO:0000259" key="4">
    <source>
        <dbReference type="PROSITE" id="PS50987"/>
    </source>
</evidence>
<dbReference type="Pfam" id="PF12840">
    <property type="entry name" value="HTH_20"/>
    <property type="match status" value="1"/>
</dbReference>
<dbReference type="PROSITE" id="PS50987">
    <property type="entry name" value="HTH_ARSR_2"/>
    <property type="match status" value="1"/>
</dbReference>
<keyword evidence="1" id="KW-0805">Transcription regulation</keyword>
<evidence type="ECO:0000256" key="3">
    <source>
        <dbReference type="ARBA" id="ARBA00023163"/>
    </source>
</evidence>
<evidence type="ECO:0000256" key="1">
    <source>
        <dbReference type="ARBA" id="ARBA00023015"/>
    </source>
</evidence>
<evidence type="ECO:0000256" key="2">
    <source>
        <dbReference type="ARBA" id="ARBA00023125"/>
    </source>
</evidence>
<keyword evidence="6" id="KW-1185">Reference proteome</keyword>
<dbReference type="Proteomes" id="UP000477782">
    <property type="component" value="Unassembled WGS sequence"/>
</dbReference>
<evidence type="ECO:0000313" key="6">
    <source>
        <dbReference type="Proteomes" id="UP000477782"/>
    </source>
</evidence>
<sequence>MDRAAALTALQALANDARLDLVRLLMPRGTAGLAAGEIGRAMGLSASRLSFHLSALEQAGLIHARKEGRNVFYAVDPNGIGQTIAFLLNDCCMDHPEVVACCRHGRSPAEIRPAADVRPTTD</sequence>
<protein>
    <submittedName>
        <fullName evidence="5">Helix-turn-helix transcriptional regulator</fullName>
    </submittedName>
</protein>
<dbReference type="GO" id="GO:0003700">
    <property type="term" value="F:DNA-binding transcription factor activity"/>
    <property type="evidence" value="ECO:0007669"/>
    <property type="project" value="InterPro"/>
</dbReference>
<dbReference type="GO" id="GO:0003677">
    <property type="term" value="F:DNA binding"/>
    <property type="evidence" value="ECO:0007669"/>
    <property type="project" value="UniProtKB-KW"/>
</dbReference>